<dbReference type="Pfam" id="PF05443">
    <property type="entry name" value="ROS_MUCR"/>
    <property type="match status" value="1"/>
</dbReference>
<dbReference type="AlphaFoldDB" id="A0A8J3HB66"/>
<dbReference type="EMBL" id="BNAP01000035">
    <property type="protein sequence ID" value="GHH03110.1"/>
    <property type="molecule type" value="Genomic_DNA"/>
</dbReference>
<protein>
    <recommendedName>
        <fullName evidence="4">Transcriptional regulator, MucR family</fullName>
    </recommendedName>
</protein>
<dbReference type="InterPro" id="IPR008807">
    <property type="entry name" value="ROS_MUCR"/>
</dbReference>
<keyword evidence="3" id="KW-1185">Reference proteome</keyword>
<reference evidence="2" key="1">
    <citation type="journal article" date="2014" name="Int. J. Syst. Evol. Microbiol.">
        <title>Complete genome sequence of Corynebacterium casei LMG S-19264T (=DSM 44701T), isolated from a smear-ripened cheese.</title>
        <authorList>
            <consortium name="US DOE Joint Genome Institute (JGI-PGF)"/>
            <person name="Walter F."/>
            <person name="Albersmeier A."/>
            <person name="Kalinowski J."/>
            <person name="Ruckert C."/>
        </authorList>
    </citation>
    <scope>NUCLEOTIDE SEQUENCE</scope>
    <source>
        <strain evidence="2">CGMCC 1.7081</strain>
    </source>
</reference>
<dbReference type="RefSeq" id="WP_084437135.1">
    <property type="nucleotide sequence ID" value="NZ_BNAP01000035.1"/>
</dbReference>
<dbReference type="GO" id="GO:0003677">
    <property type="term" value="F:DNA binding"/>
    <property type="evidence" value="ECO:0007669"/>
    <property type="project" value="InterPro"/>
</dbReference>
<proteinExistence type="inferred from homology"/>
<comment type="similarity">
    <text evidence="1">Belongs to the ros/MucR family.</text>
</comment>
<dbReference type="Proteomes" id="UP000611500">
    <property type="component" value="Unassembled WGS sequence"/>
</dbReference>
<accession>A0A8J3HB66</accession>
<dbReference type="Gene3D" id="1.10.10.1550">
    <property type="entry name" value="ROS/MUCR transcriptional regulator protein"/>
    <property type="match status" value="1"/>
</dbReference>
<evidence type="ECO:0000256" key="1">
    <source>
        <dbReference type="ARBA" id="ARBA00007031"/>
    </source>
</evidence>
<evidence type="ECO:0008006" key="4">
    <source>
        <dbReference type="Google" id="ProtNLM"/>
    </source>
</evidence>
<dbReference type="GO" id="GO:0006355">
    <property type="term" value="P:regulation of DNA-templated transcription"/>
    <property type="evidence" value="ECO:0007669"/>
    <property type="project" value="InterPro"/>
</dbReference>
<gene>
    <name evidence="2" type="ORF">GCM10010961_41070</name>
</gene>
<dbReference type="GO" id="GO:0008270">
    <property type="term" value="F:zinc ion binding"/>
    <property type="evidence" value="ECO:0007669"/>
    <property type="project" value="InterPro"/>
</dbReference>
<sequence>MVSGPDIQALDAEALRQVPDKETLRAISQVAAAFAARPDVGQKEIVELVSALSEVFAGRSSSAGTGLVGARGFGAAAPVRSESVRPMPVIPVEQSVTEDRVYCLCCGQGFSMLKRHLKAQHGLTEEQYRALYTLPPDMPLVAPAYSRRKAAYAKSIGLGGYRREASAGKVRRLLS</sequence>
<evidence type="ECO:0000313" key="3">
    <source>
        <dbReference type="Proteomes" id="UP000611500"/>
    </source>
</evidence>
<comment type="caution">
    <text evidence="2">The sequence shown here is derived from an EMBL/GenBank/DDBJ whole genome shotgun (WGS) entry which is preliminary data.</text>
</comment>
<organism evidence="2 3">
    <name type="scientific">Pseudodonghicola xiamenensis</name>
    <dbReference type="NCBI Taxonomy" id="337702"/>
    <lineage>
        <taxon>Bacteria</taxon>
        <taxon>Pseudomonadati</taxon>
        <taxon>Pseudomonadota</taxon>
        <taxon>Alphaproteobacteria</taxon>
        <taxon>Rhodobacterales</taxon>
        <taxon>Paracoccaceae</taxon>
        <taxon>Pseudodonghicola</taxon>
    </lineage>
</organism>
<name>A0A8J3HB66_9RHOB</name>
<dbReference type="InterPro" id="IPR041920">
    <property type="entry name" value="ROS/MUCR_sf"/>
</dbReference>
<evidence type="ECO:0000313" key="2">
    <source>
        <dbReference type="EMBL" id="GHH03110.1"/>
    </source>
</evidence>
<reference evidence="2" key="2">
    <citation type="submission" date="2020-09" db="EMBL/GenBank/DDBJ databases">
        <authorList>
            <person name="Sun Q."/>
            <person name="Zhou Y."/>
        </authorList>
    </citation>
    <scope>NUCLEOTIDE SEQUENCE</scope>
    <source>
        <strain evidence="2">CGMCC 1.7081</strain>
    </source>
</reference>